<dbReference type="InterPro" id="IPR036388">
    <property type="entry name" value="WH-like_DNA-bd_sf"/>
</dbReference>
<evidence type="ECO:0000313" key="7">
    <source>
        <dbReference type="Proteomes" id="UP000051574"/>
    </source>
</evidence>
<dbReference type="FunFam" id="1.10.3380.10:FF:000002">
    <property type="entry name" value="Activating signal cointegrator 1 complex subunit 3"/>
    <property type="match status" value="1"/>
</dbReference>
<dbReference type="OrthoDB" id="6759667at2759"/>
<dbReference type="SMART" id="SM00973">
    <property type="entry name" value="Sec63"/>
    <property type="match status" value="1"/>
</dbReference>
<dbReference type="SUPFAM" id="SSF52540">
    <property type="entry name" value="P-loop containing nucleoside triphosphate hydrolases"/>
    <property type="match status" value="2"/>
</dbReference>
<evidence type="ECO:0000256" key="3">
    <source>
        <dbReference type="ARBA" id="ARBA00022806"/>
    </source>
</evidence>
<accession>A0A0T6AYG4</accession>
<dbReference type="Pfam" id="PF02889">
    <property type="entry name" value="Sec63"/>
    <property type="match status" value="1"/>
</dbReference>
<dbReference type="InterPro" id="IPR027417">
    <property type="entry name" value="P-loop_NTPase"/>
</dbReference>
<dbReference type="SUPFAM" id="SSF158702">
    <property type="entry name" value="Sec63 N-terminal domain-like"/>
    <property type="match status" value="1"/>
</dbReference>
<dbReference type="EMBL" id="LJIG01022503">
    <property type="protein sequence ID" value="KRT80227.1"/>
    <property type="molecule type" value="Genomic_DNA"/>
</dbReference>
<dbReference type="Gene3D" id="3.40.50.300">
    <property type="entry name" value="P-loop containing nucleotide triphosphate hydrolases"/>
    <property type="match status" value="2"/>
</dbReference>
<dbReference type="FunFam" id="1.10.10.10:FF:000012">
    <property type="entry name" value="U5 small nuclear ribonucleoprotein helicase"/>
    <property type="match status" value="1"/>
</dbReference>
<dbReference type="PROSITE" id="PS51194">
    <property type="entry name" value="HELICASE_CTER"/>
    <property type="match status" value="1"/>
</dbReference>
<comment type="caution">
    <text evidence="6">The sequence shown here is derived from an EMBL/GenBank/DDBJ whole genome shotgun (WGS) entry which is preliminary data.</text>
</comment>
<dbReference type="Proteomes" id="UP000051574">
    <property type="component" value="Unassembled WGS sequence"/>
</dbReference>
<evidence type="ECO:0000256" key="1">
    <source>
        <dbReference type="ARBA" id="ARBA00022741"/>
    </source>
</evidence>
<organism evidence="6 7">
    <name type="scientific">Oryctes borbonicus</name>
    <dbReference type="NCBI Taxonomy" id="1629725"/>
    <lineage>
        <taxon>Eukaryota</taxon>
        <taxon>Metazoa</taxon>
        <taxon>Ecdysozoa</taxon>
        <taxon>Arthropoda</taxon>
        <taxon>Hexapoda</taxon>
        <taxon>Insecta</taxon>
        <taxon>Pterygota</taxon>
        <taxon>Neoptera</taxon>
        <taxon>Endopterygota</taxon>
        <taxon>Coleoptera</taxon>
        <taxon>Polyphaga</taxon>
        <taxon>Scarabaeiformia</taxon>
        <taxon>Scarabaeidae</taxon>
        <taxon>Dynastinae</taxon>
        <taxon>Oryctes</taxon>
    </lineage>
</organism>
<dbReference type="GO" id="GO:0004386">
    <property type="term" value="F:helicase activity"/>
    <property type="evidence" value="ECO:0007669"/>
    <property type="project" value="UniProtKB-KW"/>
</dbReference>
<evidence type="ECO:0000313" key="6">
    <source>
        <dbReference type="EMBL" id="KRT80227.1"/>
    </source>
</evidence>
<proteinExistence type="predicted"/>
<feature type="domain" description="Helicase C-terminal" evidence="5">
    <location>
        <begin position="111"/>
        <end position="319"/>
    </location>
</feature>
<dbReference type="CDD" id="cd18795">
    <property type="entry name" value="SF2_C_Ski2"/>
    <property type="match status" value="1"/>
</dbReference>
<dbReference type="InterPro" id="IPR057842">
    <property type="entry name" value="WH_MER3"/>
</dbReference>
<dbReference type="GO" id="GO:0005524">
    <property type="term" value="F:ATP binding"/>
    <property type="evidence" value="ECO:0007669"/>
    <property type="project" value="UniProtKB-KW"/>
</dbReference>
<keyword evidence="4" id="KW-0067">ATP-binding</keyword>
<dbReference type="FunFam" id="3.40.50.300:FF:000231">
    <property type="entry name" value="Activating signal cointegrator 1 complex subunit 3"/>
    <property type="match status" value="1"/>
</dbReference>
<name>A0A0T6AYG4_9SCAR</name>
<dbReference type="InterPro" id="IPR035892">
    <property type="entry name" value="C2_domain_sf"/>
</dbReference>
<dbReference type="Gene3D" id="1.10.10.10">
    <property type="entry name" value="Winged helix-like DNA-binding domain superfamily/Winged helix DNA-binding domain"/>
    <property type="match status" value="1"/>
</dbReference>
<evidence type="ECO:0000256" key="4">
    <source>
        <dbReference type="ARBA" id="ARBA00022840"/>
    </source>
</evidence>
<dbReference type="PANTHER" id="PTHR47961">
    <property type="entry name" value="DNA POLYMERASE THETA, PUTATIVE (AFU_ORTHOLOGUE AFUA_1G05260)-RELATED"/>
    <property type="match status" value="1"/>
</dbReference>
<sequence>MSRGWQTRNFIREVGLMVIDEIHLLGEDRGPVLEVIVSRTNFISDRTGRKLRIIGLSTAMANAKDLATWLGIGEMGLYNFRPSVRPVPLEVHIAGFPGKHYCPRMISMNRPTYQAIRQHAPDSPALVFCSSRKQTRLTAFDLITFLVTDTDPKQWLHCDEDSIALIISNIIDVDLKQFLAFGIGIHHAGLQERDRKTVEELFVNQKIQVLIATATLAWGVNFPAHLVVIKGTEYFDGSIKRYVDMPITDVLQMMGRAGRPQYDNSGVACVFVHDIKKNFYKKFLYEPFPVESNLLQVLADHVNAEVAAETVPTKSNLMEYLTWTYFFRRLLENPSYYNLPDVEPKRVNTYLSELVDAVVDVLSHSNCVLVTQEDNVVHYESTFFGKVSSYYYLSHKTMLHFQNTMKYKCSIMDLLSIMCHSQEYALFPVRHNEDKINMQLVKILSHNLNGLMYDSPHLKVNLLLQMYLNDLDLPNQEYIVDLKSVLDQALRILQAMVDISANSGWLSCSIKIIFLMQMVIQGRWFYESDLLVIPGITKPTLPTLSKELNRNHSLRNCISNTLAGMKCASMRHSSALEEALVNVFGTNRAGDIVKHLHNIPWVEININLVEIENNTKITLANNTYDVFPDTEYEISINVFRKGSHDKNVLHSPRFPKKKDEGWFVILGEEDELHCIKRFNVDNRSTVSLKFCSPSRLGTYTYKLYLMSDSYIGLDQQFEVPIHVRQ</sequence>
<dbReference type="SMART" id="SM00490">
    <property type="entry name" value="HELICc"/>
    <property type="match status" value="1"/>
</dbReference>
<dbReference type="PANTHER" id="PTHR47961:SF4">
    <property type="entry name" value="ACTIVATING SIGNAL COINTEGRATOR 1 COMPLEX SUBUNIT 3"/>
    <property type="match status" value="1"/>
</dbReference>
<dbReference type="Gene3D" id="1.10.3380.10">
    <property type="entry name" value="Sec63 N-terminal domain-like domain"/>
    <property type="match status" value="1"/>
</dbReference>
<dbReference type="FunFam" id="2.60.40.150:FF:000113">
    <property type="entry name" value="activating signal cointegrator 1 complex subunit 3"/>
    <property type="match status" value="1"/>
</dbReference>
<dbReference type="InterPro" id="IPR001650">
    <property type="entry name" value="Helicase_C-like"/>
</dbReference>
<keyword evidence="3 6" id="KW-0347">Helicase</keyword>
<dbReference type="SUPFAM" id="SSF81296">
    <property type="entry name" value="E set domains"/>
    <property type="match status" value="1"/>
</dbReference>
<dbReference type="AlphaFoldDB" id="A0A0T6AYG4"/>
<dbReference type="InterPro" id="IPR004179">
    <property type="entry name" value="Sec63-dom"/>
</dbReference>
<protein>
    <submittedName>
        <fullName evidence="6">Helicase</fullName>
    </submittedName>
</protein>
<dbReference type="InterPro" id="IPR050474">
    <property type="entry name" value="Hel308_SKI2-like"/>
</dbReference>
<keyword evidence="1" id="KW-0547">Nucleotide-binding</keyword>
<dbReference type="Gene3D" id="2.60.40.150">
    <property type="entry name" value="C2 domain"/>
    <property type="match status" value="1"/>
</dbReference>
<reference evidence="6 7" key="1">
    <citation type="submission" date="2015-09" db="EMBL/GenBank/DDBJ databases">
        <title>Draft genome of the scarab beetle Oryctes borbonicus.</title>
        <authorList>
            <person name="Meyer J.M."/>
            <person name="Markov G.V."/>
            <person name="Baskaran P."/>
            <person name="Herrmann M."/>
            <person name="Sommer R.J."/>
            <person name="Roedelsperger C."/>
        </authorList>
    </citation>
    <scope>NUCLEOTIDE SEQUENCE [LARGE SCALE GENOMIC DNA]</scope>
    <source>
        <strain evidence="6">OB123</strain>
        <tissue evidence="6">Whole animal</tissue>
    </source>
</reference>
<dbReference type="InterPro" id="IPR036390">
    <property type="entry name" value="WH_DNA-bd_sf"/>
</dbReference>
<dbReference type="SUPFAM" id="SSF46785">
    <property type="entry name" value="Winged helix' DNA-binding domain"/>
    <property type="match status" value="1"/>
</dbReference>
<keyword evidence="7" id="KW-1185">Reference proteome</keyword>
<dbReference type="Pfam" id="PF00271">
    <property type="entry name" value="Helicase_C"/>
    <property type="match status" value="1"/>
</dbReference>
<evidence type="ECO:0000259" key="5">
    <source>
        <dbReference type="PROSITE" id="PS51194"/>
    </source>
</evidence>
<gene>
    <name evidence="6" type="ORF">AMK59_6642</name>
</gene>
<keyword evidence="2" id="KW-0378">Hydrolase</keyword>
<evidence type="ECO:0000256" key="2">
    <source>
        <dbReference type="ARBA" id="ARBA00022801"/>
    </source>
</evidence>
<dbReference type="Pfam" id="PF23445">
    <property type="entry name" value="WHD_SNRNP200"/>
    <property type="match status" value="1"/>
</dbReference>
<dbReference type="InterPro" id="IPR014756">
    <property type="entry name" value="Ig_E-set"/>
</dbReference>
<dbReference type="GO" id="GO:0005634">
    <property type="term" value="C:nucleus"/>
    <property type="evidence" value="ECO:0007669"/>
    <property type="project" value="TreeGrafter"/>
</dbReference>
<dbReference type="GO" id="GO:0016787">
    <property type="term" value="F:hydrolase activity"/>
    <property type="evidence" value="ECO:0007669"/>
    <property type="project" value="UniProtKB-KW"/>
</dbReference>